<accession>A0A512N8W0</accession>
<sequence>MLAVGFDQQGNVLLLTLLDTFDNGTMAVMDAACVTFFDAEGPTHSIFDFTPTQKVVMAPLSLERRASKPAMCVGFERVIVAPQPELRALAEKFRLHQVNAGLPAPHIVQTMAEAEHLLGLGPLVFEPVDTSWLANDKAKVV</sequence>
<gene>
    <name evidence="1" type="ORF">RSO01_25920</name>
</gene>
<keyword evidence="2" id="KW-1185">Reference proteome</keyword>
<dbReference type="Proteomes" id="UP000321058">
    <property type="component" value="Unassembled WGS sequence"/>
</dbReference>
<organism evidence="1 2">
    <name type="scientific">Reyranella soli</name>
    <dbReference type="NCBI Taxonomy" id="1230389"/>
    <lineage>
        <taxon>Bacteria</taxon>
        <taxon>Pseudomonadati</taxon>
        <taxon>Pseudomonadota</taxon>
        <taxon>Alphaproteobacteria</taxon>
        <taxon>Hyphomicrobiales</taxon>
        <taxon>Reyranellaceae</taxon>
        <taxon>Reyranella</taxon>
    </lineage>
</organism>
<protein>
    <submittedName>
        <fullName evidence="1">Uncharacterized protein</fullName>
    </submittedName>
</protein>
<name>A0A512N8W0_9HYPH</name>
<reference evidence="1 2" key="1">
    <citation type="submission" date="2019-07" db="EMBL/GenBank/DDBJ databases">
        <title>Whole genome shotgun sequence of Reyranella soli NBRC 108950.</title>
        <authorList>
            <person name="Hosoyama A."/>
            <person name="Uohara A."/>
            <person name="Ohji S."/>
            <person name="Ichikawa N."/>
        </authorList>
    </citation>
    <scope>NUCLEOTIDE SEQUENCE [LARGE SCALE GENOMIC DNA]</scope>
    <source>
        <strain evidence="1 2">NBRC 108950</strain>
    </source>
</reference>
<dbReference type="EMBL" id="BKAJ01000037">
    <property type="protein sequence ID" value="GEP55426.1"/>
    <property type="molecule type" value="Genomic_DNA"/>
</dbReference>
<dbReference type="AlphaFoldDB" id="A0A512N8W0"/>
<evidence type="ECO:0000313" key="1">
    <source>
        <dbReference type="EMBL" id="GEP55426.1"/>
    </source>
</evidence>
<comment type="caution">
    <text evidence="1">The sequence shown here is derived from an EMBL/GenBank/DDBJ whole genome shotgun (WGS) entry which is preliminary data.</text>
</comment>
<evidence type="ECO:0000313" key="2">
    <source>
        <dbReference type="Proteomes" id="UP000321058"/>
    </source>
</evidence>
<proteinExistence type="predicted"/>